<protein>
    <submittedName>
        <fullName evidence="1">Uncharacterized protein</fullName>
    </submittedName>
</protein>
<dbReference type="EMBL" id="CAADFA010000321">
    <property type="protein sequence ID" value="VFJ62636.1"/>
    <property type="molecule type" value="Genomic_DNA"/>
</dbReference>
<organism evidence="1">
    <name type="scientific">Candidatus Kentrum sp. FM</name>
    <dbReference type="NCBI Taxonomy" id="2126340"/>
    <lineage>
        <taxon>Bacteria</taxon>
        <taxon>Pseudomonadati</taxon>
        <taxon>Pseudomonadota</taxon>
        <taxon>Gammaproteobacteria</taxon>
        <taxon>Candidatus Kentrum</taxon>
    </lineage>
</organism>
<evidence type="ECO:0000313" key="1">
    <source>
        <dbReference type="EMBL" id="VFJ60741.1"/>
    </source>
</evidence>
<dbReference type="EMBL" id="CAADFL010000812">
    <property type="protein sequence ID" value="VFK21773.1"/>
    <property type="molecule type" value="Genomic_DNA"/>
</dbReference>
<reference evidence="1" key="1">
    <citation type="submission" date="2019-02" db="EMBL/GenBank/DDBJ databases">
        <authorList>
            <person name="Gruber-Vodicka R. H."/>
            <person name="Seah K. B. B."/>
        </authorList>
    </citation>
    <scope>NUCLEOTIDE SEQUENCE</scope>
    <source>
        <strain evidence="1">BECK_BZ163</strain>
        <strain evidence="3">BECK_BZ164</strain>
        <strain evidence="2">BECK_BZ165</strain>
    </source>
</reference>
<sequence length="56" mass="6283">MSPPREKMPSENKNVDPTVRLLKAIGRRIAGYVTAVQRTSWTIKTSKLVYSLLPIA</sequence>
<accession>A0A450T2G9</accession>
<proteinExistence type="predicted"/>
<evidence type="ECO:0000313" key="3">
    <source>
        <dbReference type="EMBL" id="VFK21773.1"/>
    </source>
</evidence>
<gene>
    <name evidence="1" type="ORF">BECKFM1743A_GA0114220_102711</name>
    <name evidence="3" type="ORF">BECKFM1743B_GA0114221_108122</name>
    <name evidence="2" type="ORF">BECKFM1743C_GA0114222_103213</name>
</gene>
<dbReference type="EMBL" id="CAADEZ010000271">
    <property type="protein sequence ID" value="VFJ60741.1"/>
    <property type="molecule type" value="Genomic_DNA"/>
</dbReference>
<name>A0A450T2G9_9GAMM</name>
<dbReference type="AlphaFoldDB" id="A0A450T2G9"/>
<evidence type="ECO:0000313" key="2">
    <source>
        <dbReference type="EMBL" id="VFJ62636.1"/>
    </source>
</evidence>